<feature type="region of interest" description="Disordered" evidence="1">
    <location>
        <begin position="1576"/>
        <end position="1602"/>
    </location>
</feature>
<accession>A0A3M7QS91</accession>
<feature type="compositionally biased region" description="Low complexity" evidence="1">
    <location>
        <begin position="42"/>
        <end position="57"/>
    </location>
</feature>
<name>A0A3M7QS91_BRAPC</name>
<feature type="compositionally biased region" description="Low complexity" evidence="1">
    <location>
        <begin position="932"/>
        <end position="941"/>
    </location>
</feature>
<feature type="compositionally biased region" description="Basic and acidic residues" evidence="1">
    <location>
        <begin position="1582"/>
        <end position="1597"/>
    </location>
</feature>
<evidence type="ECO:0000256" key="1">
    <source>
        <dbReference type="SAM" id="MobiDB-lite"/>
    </source>
</evidence>
<sequence length="1854" mass="212563">MSTDEDTESNGGFQKNRILHSGNSSKKNSKNKIAKTFENMFNSDNSSQSSKKSLLGKSTEKAFKKEFKTSRTSHSRASLFLPKSLRLSKDSPEKICSKENIVKLSSKKTNPKHCGKISHSLNSLGCSSTLSEFSSPISSFSSASTESITQISKKDSKKLPTIQKCILSKDKNLNKLKDLIGLLNGTLIKDYSDLLVDHEHRFILSDDMNEDSLQSLLTDSSSTDLTDGTSAAMNKLLKTDINFGPGAEKLVEDEEKMLKVLISILVKSCRIFDVATTKTDSKLSYWRYANPVIAVLKYNKKRMVCGEKWSVASQTEDVSGTSVEKWKSEESRPIVPMYENQLFFKLWYDNPIYENVVGDKICRTEPCVYENSDFLKKLLQPEATFKIEEKSGQILSKVNCRVHDETLRDAENMFDVESDWDKCSDWRDQKQDFFLINNKNVDWKAWGHNLDERKNGAQKIINPEIGHKSKPFRKNSILSLSWSSSSSSINLKRPKSTNNDNDCGHYKKSRSTLKTNSNAKWFSGASRSGQQGCLYKKDKNRSKIFNFIHIDKKKSSLAKTTAPSNNLSNRSAQRLCSIMHEYQNRTSLETFLRKYESQSLSFKSETSMSAPLARTHSLDSLEEEKHEHFTIECADAADDQKAKKTAYSIGDLKDSAKFNEQSLVKQRARESLKFWKTEEEKLKQDTDQQSPSPIVQNSIFSSPNPFVSSLKRVTSRDSAASMHRDLVTDEAKEKSAEMDQQVPAKRVKDRINIFETKFQENKTSVPATKIKKGSQSNFAHHEARPLLLDSTDTFQTKLELKSELKAENLKNEELCSQSYIETNDDETVTSTKIIEFVQNVNESEPKSDSCDSDKNMYEETFFENQIIEYKCEKTDGHIKISTCSLDKQKTINLSLNSISSEYVLENEQQVVECDAKSLTNAEAKSESDASMDKQSSSSMHSVTKSDESEEEVEIVIDLNGRQEAQKRRCMDEEKIDEVLRNIVMHLVPTTRKAYVDDIVDGIKSQLGEDELDAIESPLDLPRDLIRFVQKRYSNLLSENMQAEKLQAKHTSLEIVVDSDRDSVYGKCGFEDEQQEETTELTVVKEDVGQMGSGSQSKLICDENNFVKVDEETLYIVEKIRQIKNQDESQGELVVRSNSTVENEIRKNFELKPKFEQNLNKIKKDTDLKILSIFKSNLHFGEMHSHGLINEINDYQLHYFDVESGQQASMLVILFDKQNEDNLKYNLEQNYQKSIVDTHLSLNRKANINIVAHLNLYYIDDIDSDCSLKEDFCESHASYINLVNNSKFYDFSIFKRLRDAHQLSHLTDVSTYFLPIGKYFVKVYYKHVIHTNDLVLNQVINETRTEKESIIDLSLLPLAIRAQLICECQMFLDQKPPVDLPQVNILAVDSFLLQMEINKKRDDLIRNIIVQNLNYTRQQAEEFLTKKKSFNQMENLNEFISRLEADLDSYYICEKVDSLTKEDQAQRSNEDLVKLNKLDALASFKCVQKYQLEMVDVLSHSKFKYQKSADTYQKFYLIDNGNHYKCLLPSEDLADLADGAKMDIEDKSMSNSSIFMENIQKRQNYIFDKDLQNVFTTQSSGPSEKKSEKKSEKNEPNLRKNGAKVELNGANVDSGKLESNDLRQQIISNQVYKMFASIRHHQSSTTKAKGEMNVRRKKKYATWSYSSEKRHVIAKVMELPYADDMSILSKKTGISDLKDLEKSILNSDEDACEKVFVRIDDFLNKQVSQSIQRSYSYDYLNKNAGPKHRIKYVKIPNQGLKSFSLPCDLIPQASEYRTAPYDLRYLSILKLLEEERLSQAKSSDSINANKHNHSNTINLVKTKMKILLCEIWMRKKLKSIRKKHKIAKNYFDLQI</sequence>
<evidence type="ECO:0000313" key="3">
    <source>
        <dbReference type="Proteomes" id="UP000276133"/>
    </source>
</evidence>
<feature type="region of interest" description="Disordered" evidence="1">
    <location>
        <begin position="921"/>
        <end position="951"/>
    </location>
</feature>
<feature type="compositionally biased region" description="Polar residues" evidence="1">
    <location>
        <begin position="687"/>
        <end position="700"/>
    </location>
</feature>
<reference evidence="2 3" key="1">
    <citation type="journal article" date="2018" name="Sci. Rep.">
        <title>Genomic signatures of local adaptation to the degree of environmental predictability in rotifers.</title>
        <authorList>
            <person name="Franch-Gras L."/>
            <person name="Hahn C."/>
            <person name="Garcia-Roger E.M."/>
            <person name="Carmona M.J."/>
            <person name="Serra M."/>
            <person name="Gomez A."/>
        </authorList>
    </citation>
    <scope>NUCLEOTIDE SEQUENCE [LARGE SCALE GENOMIC DNA]</scope>
    <source>
        <strain evidence="2">HYR1</strain>
    </source>
</reference>
<comment type="caution">
    <text evidence="2">The sequence shown here is derived from an EMBL/GenBank/DDBJ whole genome shotgun (WGS) entry which is preliminary data.</text>
</comment>
<proteinExistence type="predicted"/>
<gene>
    <name evidence="2" type="ORF">BpHYR1_031328</name>
</gene>
<protein>
    <submittedName>
        <fullName evidence="2">Uncharacterized protein</fullName>
    </submittedName>
</protein>
<evidence type="ECO:0000313" key="2">
    <source>
        <dbReference type="EMBL" id="RNA13964.1"/>
    </source>
</evidence>
<dbReference type="EMBL" id="REGN01005285">
    <property type="protein sequence ID" value="RNA13964.1"/>
    <property type="molecule type" value="Genomic_DNA"/>
</dbReference>
<keyword evidence="3" id="KW-1185">Reference proteome</keyword>
<organism evidence="2 3">
    <name type="scientific">Brachionus plicatilis</name>
    <name type="common">Marine rotifer</name>
    <name type="synonym">Brachionus muelleri</name>
    <dbReference type="NCBI Taxonomy" id="10195"/>
    <lineage>
        <taxon>Eukaryota</taxon>
        <taxon>Metazoa</taxon>
        <taxon>Spiralia</taxon>
        <taxon>Gnathifera</taxon>
        <taxon>Rotifera</taxon>
        <taxon>Eurotatoria</taxon>
        <taxon>Monogononta</taxon>
        <taxon>Pseudotrocha</taxon>
        <taxon>Ploima</taxon>
        <taxon>Brachionidae</taxon>
        <taxon>Brachionus</taxon>
    </lineage>
</organism>
<feature type="region of interest" description="Disordered" evidence="1">
    <location>
        <begin position="486"/>
        <end position="510"/>
    </location>
</feature>
<dbReference type="Proteomes" id="UP000276133">
    <property type="component" value="Unassembled WGS sequence"/>
</dbReference>
<feature type="region of interest" description="Disordered" evidence="1">
    <location>
        <begin position="1"/>
        <end position="57"/>
    </location>
</feature>
<dbReference type="OrthoDB" id="10030417at2759"/>
<feature type="region of interest" description="Disordered" evidence="1">
    <location>
        <begin position="679"/>
        <end position="700"/>
    </location>
</feature>